<proteinExistence type="predicted"/>
<organism evidence="2 3">
    <name type="scientific">Hypsibius exemplaris</name>
    <name type="common">Freshwater tardigrade</name>
    <dbReference type="NCBI Taxonomy" id="2072580"/>
    <lineage>
        <taxon>Eukaryota</taxon>
        <taxon>Metazoa</taxon>
        <taxon>Ecdysozoa</taxon>
        <taxon>Tardigrada</taxon>
        <taxon>Eutardigrada</taxon>
        <taxon>Parachela</taxon>
        <taxon>Hypsibioidea</taxon>
        <taxon>Hypsibiidae</taxon>
        <taxon>Hypsibius</taxon>
    </lineage>
</organism>
<reference evidence="3" key="1">
    <citation type="submission" date="2017-01" db="EMBL/GenBank/DDBJ databases">
        <title>Comparative genomics of anhydrobiosis in the tardigrade Hypsibius dujardini.</title>
        <authorList>
            <person name="Yoshida Y."/>
            <person name="Koutsovoulos G."/>
            <person name="Laetsch D."/>
            <person name="Stevens L."/>
            <person name="Kumar S."/>
            <person name="Horikawa D."/>
            <person name="Ishino K."/>
            <person name="Komine S."/>
            <person name="Tomita M."/>
            <person name="Blaxter M."/>
            <person name="Arakawa K."/>
        </authorList>
    </citation>
    <scope>NUCLEOTIDE SEQUENCE [LARGE SCALE GENOMIC DNA]</scope>
    <source>
        <strain evidence="3">Z151</strain>
    </source>
</reference>
<sequence length="110" mass="12633">MSRRELSLHLGLAPPARYPRHSPRSNCEQVPAPGRFSEYALRRANTRLTPNSHEPEPAACINSRSSMLLGRRKSTLHSGRNYVHDHITDRSRLHSAPNYARQLFTAERHR</sequence>
<evidence type="ECO:0000313" key="2">
    <source>
        <dbReference type="EMBL" id="OWA52134.1"/>
    </source>
</evidence>
<protein>
    <submittedName>
        <fullName evidence="2">Uncharacterized protein</fullName>
    </submittedName>
</protein>
<dbReference type="AlphaFoldDB" id="A0A9X6NMA0"/>
<evidence type="ECO:0000256" key="1">
    <source>
        <dbReference type="SAM" id="MobiDB-lite"/>
    </source>
</evidence>
<accession>A0A9X6NMA0</accession>
<dbReference type="EMBL" id="MTYJ01000252">
    <property type="protein sequence ID" value="OWA52134.1"/>
    <property type="molecule type" value="Genomic_DNA"/>
</dbReference>
<feature type="region of interest" description="Disordered" evidence="1">
    <location>
        <begin position="1"/>
        <end position="32"/>
    </location>
</feature>
<dbReference type="Proteomes" id="UP000192578">
    <property type="component" value="Unassembled WGS sequence"/>
</dbReference>
<keyword evidence="3" id="KW-1185">Reference proteome</keyword>
<name>A0A9X6NMA0_HYPEX</name>
<gene>
    <name evidence="2" type="ORF">BV898_16595</name>
</gene>
<evidence type="ECO:0000313" key="3">
    <source>
        <dbReference type="Proteomes" id="UP000192578"/>
    </source>
</evidence>
<comment type="caution">
    <text evidence="2">The sequence shown here is derived from an EMBL/GenBank/DDBJ whole genome shotgun (WGS) entry which is preliminary data.</text>
</comment>